<feature type="domain" description="Fe/B12 periplasmic-binding" evidence="3">
    <location>
        <begin position="24"/>
        <end position="277"/>
    </location>
</feature>
<organism evidence="4 5">
    <name type="scientific">Bordetella flabilis</name>
    <dbReference type="NCBI Taxonomy" id="463014"/>
    <lineage>
        <taxon>Bacteria</taxon>
        <taxon>Pseudomonadati</taxon>
        <taxon>Pseudomonadota</taxon>
        <taxon>Betaproteobacteria</taxon>
        <taxon>Burkholderiales</taxon>
        <taxon>Alcaligenaceae</taxon>
        <taxon>Bordetella</taxon>
    </lineage>
</organism>
<evidence type="ECO:0000259" key="3">
    <source>
        <dbReference type="PROSITE" id="PS50983"/>
    </source>
</evidence>
<evidence type="ECO:0000313" key="5">
    <source>
        <dbReference type="Proteomes" id="UP000091926"/>
    </source>
</evidence>
<evidence type="ECO:0000313" key="4">
    <source>
        <dbReference type="EMBL" id="ANN77704.1"/>
    </source>
</evidence>
<dbReference type="PROSITE" id="PS50983">
    <property type="entry name" value="FE_B12_PBP"/>
    <property type="match status" value="1"/>
</dbReference>
<dbReference type="EMBL" id="CP016172">
    <property type="protein sequence ID" value="ANN77704.1"/>
    <property type="molecule type" value="Genomic_DNA"/>
</dbReference>
<dbReference type="KEGG" id="bfz:BAU07_11825"/>
<dbReference type="CDD" id="cd01149">
    <property type="entry name" value="HutB"/>
    <property type="match status" value="1"/>
</dbReference>
<dbReference type="Proteomes" id="UP000091926">
    <property type="component" value="Chromosome"/>
</dbReference>
<protein>
    <submittedName>
        <fullName evidence="4">Hemin ABC transporter substrate-binding protein</fullName>
    </submittedName>
</protein>
<dbReference type="NCBIfam" id="NF038402">
    <property type="entry name" value="TroA_like"/>
    <property type="match status" value="1"/>
</dbReference>
<dbReference type="STRING" id="463014.BAU07_11825"/>
<dbReference type="InterPro" id="IPR054828">
    <property type="entry name" value="Vit_B12_bind_prot"/>
</dbReference>
<proteinExistence type="predicted"/>
<name>A0A193GEI0_9BORD</name>
<reference evidence="4 5" key="1">
    <citation type="submission" date="2016-06" db="EMBL/GenBank/DDBJ databases">
        <title>Complete genome sequences of Bordetella bronchialis and Bordetella flabilis.</title>
        <authorList>
            <person name="LiPuma J.J."/>
            <person name="Spilker T."/>
        </authorList>
    </citation>
    <scope>NUCLEOTIDE SEQUENCE [LARGE SCALE GENOMIC DNA]</scope>
    <source>
        <strain evidence="4 5">AU10664</strain>
    </source>
</reference>
<dbReference type="RefSeq" id="WP_066657727.1">
    <property type="nucleotide sequence ID" value="NZ_CBCSCL010000032.1"/>
</dbReference>
<dbReference type="SUPFAM" id="SSF53807">
    <property type="entry name" value="Helical backbone' metal receptor"/>
    <property type="match status" value="1"/>
</dbReference>
<gene>
    <name evidence="4" type="ORF">BAU07_11825</name>
</gene>
<dbReference type="PANTHER" id="PTHR30535">
    <property type="entry name" value="VITAMIN B12-BINDING PROTEIN"/>
    <property type="match status" value="1"/>
</dbReference>
<dbReference type="Pfam" id="PF01497">
    <property type="entry name" value="Peripla_BP_2"/>
    <property type="match status" value="1"/>
</dbReference>
<keyword evidence="5" id="KW-1185">Reference proteome</keyword>
<dbReference type="PANTHER" id="PTHR30535:SF4">
    <property type="entry name" value="HEMIN-BINDING PERIPLASMIC PROTEIN HMUT"/>
    <property type="match status" value="1"/>
</dbReference>
<sequence>MKKLLVVVLGWMIASWACAAPPSRVVTLGGSVTEIVYGLGQGARLVGDDLSSLYPEAATRLPRVGYYRAVPVEGVLALQPDLVLASEQAGPPHALKRLADVGVRVVTVPDAPSIESLQARIRAVAEALGVQAAGERMVADVARQMERARAVPATRARAILLINRSGTPQAAGQGTAANEIMTQAGLVNVLQAQQGYKPVSAEAVAALAPELIVVTATSLQASGGIDALLRLPGLAATPAGAHRRVIVMDDLLILGLGPRLPLALTQLKQEAARAMGH</sequence>
<feature type="signal peptide" evidence="2">
    <location>
        <begin position="1"/>
        <end position="19"/>
    </location>
</feature>
<evidence type="ECO:0000256" key="1">
    <source>
        <dbReference type="ARBA" id="ARBA00022729"/>
    </source>
</evidence>
<evidence type="ECO:0000256" key="2">
    <source>
        <dbReference type="SAM" id="SignalP"/>
    </source>
</evidence>
<dbReference type="InterPro" id="IPR002491">
    <property type="entry name" value="ABC_transptr_periplasmic_BD"/>
</dbReference>
<feature type="chain" id="PRO_5008258873" evidence="2">
    <location>
        <begin position="20"/>
        <end position="277"/>
    </location>
</feature>
<dbReference type="OrthoDB" id="9797736at2"/>
<dbReference type="Gene3D" id="3.40.50.1980">
    <property type="entry name" value="Nitrogenase molybdenum iron protein domain"/>
    <property type="match status" value="2"/>
</dbReference>
<accession>A0A193GEI0</accession>
<dbReference type="InterPro" id="IPR050902">
    <property type="entry name" value="ABC_Transporter_SBP"/>
</dbReference>
<dbReference type="AlphaFoldDB" id="A0A193GEI0"/>
<keyword evidence="1 2" id="KW-0732">Signal</keyword>